<protein>
    <submittedName>
        <fullName evidence="1">Uncharacterized protein</fullName>
    </submittedName>
</protein>
<dbReference type="EMBL" id="BLAL01000004">
    <property type="protein sequence ID" value="GES72751.1"/>
    <property type="molecule type" value="Genomic_DNA"/>
</dbReference>
<accession>A0A8H3KTL5</accession>
<reference evidence="1" key="1">
    <citation type="submission" date="2019-10" db="EMBL/GenBank/DDBJ databases">
        <title>Conservation and host-specific expression of non-tandemly repeated heterogenous ribosome RNA gene in arbuscular mycorrhizal fungi.</title>
        <authorList>
            <person name="Maeda T."/>
            <person name="Kobayashi Y."/>
            <person name="Nakagawa T."/>
            <person name="Ezawa T."/>
            <person name="Yamaguchi K."/>
            <person name="Bino T."/>
            <person name="Nishimoto Y."/>
            <person name="Shigenobu S."/>
            <person name="Kawaguchi M."/>
        </authorList>
    </citation>
    <scope>NUCLEOTIDE SEQUENCE</scope>
    <source>
        <strain evidence="1">HR1</strain>
    </source>
</reference>
<evidence type="ECO:0000313" key="2">
    <source>
        <dbReference type="Proteomes" id="UP000615446"/>
    </source>
</evidence>
<comment type="caution">
    <text evidence="1">The sequence shown here is derived from an EMBL/GenBank/DDBJ whole genome shotgun (WGS) entry which is preliminary data.</text>
</comment>
<sequence>MERLLCLSLNINESDFKVFIEDSKNIIINKLVIDQQGSDYILHYIREFIMKEKRVKYLAFNNEDNGDLFNLENEVEEFKLQNVSIRNIYDLFLIIGSHGFIKNI</sequence>
<name>A0A8H3KTL5_9GLOM</name>
<proteinExistence type="predicted"/>
<organism evidence="1 2">
    <name type="scientific">Rhizophagus clarus</name>
    <dbReference type="NCBI Taxonomy" id="94130"/>
    <lineage>
        <taxon>Eukaryota</taxon>
        <taxon>Fungi</taxon>
        <taxon>Fungi incertae sedis</taxon>
        <taxon>Mucoromycota</taxon>
        <taxon>Glomeromycotina</taxon>
        <taxon>Glomeromycetes</taxon>
        <taxon>Glomerales</taxon>
        <taxon>Glomeraceae</taxon>
        <taxon>Rhizophagus</taxon>
    </lineage>
</organism>
<dbReference type="AlphaFoldDB" id="A0A8H3KTL5"/>
<gene>
    <name evidence="1" type="ORF">RCL2_000030400</name>
</gene>
<dbReference type="Proteomes" id="UP000615446">
    <property type="component" value="Unassembled WGS sequence"/>
</dbReference>
<evidence type="ECO:0000313" key="1">
    <source>
        <dbReference type="EMBL" id="GES72751.1"/>
    </source>
</evidence>